<dbReference type="Proteomes" id="UP000078542">
    <property type="component" value="Unassembled WGS sequence"/>
</dbReference>
<sequence>MSTDDELCVVSSTIICSLLDIDGKDDGTSSSSNNNDEDSNDEENEMRILYTILMVNETRGETHPIEKLSDYVERVVPGYSKIIFKKHFRVFLETFQMTLRLLLSTLNATNACGRKQISPEKQLMITLWFMATPDSYRSVCVKFGVGKATALRAVRLMLFTV</sequence>
<dbReference type="STRING" id="456900.A0A151IHZ9"/>
<dbReference type="AlphaFoldDB" id="A0A151IHZ9"/>
<evidence type="ECO:0000313" key="2">
    <source>
        <dbReference type="Proteomes" id="UP000078542"/>
    </source>
</evidence>
<keyword evidence="2" id="KW-1185">Reference proteome</keyword>
<evidence type="ECO:0000313" key="1">
    <source>
        <dbReference type="EMBL" id="KYN02024.1"/>
    </source>
</evidence>
<accession>A0A151IHZ9</accession>
<dbReference type="EMBL" id="KQ977545">
    <property type="protein sequence ID" value="KYN02024.1"/>
    <property type="molecule type" value="Genomic_DNA"/>
</dbReference>
<organism evidence="1 2">
    <name type="scientific">Cyphomyrmex costatus</name>
    <dbReference type="NCBI Taxonomy" id="456900"/>
    <lineage>
        <taxon>Eukaryota</taxon>
        <taxon>Metazoa</taxon>
        <taxon>Ecdysozoa</taxon>
        <taxon>Arthropoda</taxon>
        <taxon>Hexapoda</taxon>
        <taxon>Insecta</taxon>
        <taxon>Pterygota</taxon>
        <taxon>Neoptera</taxon>
        <taxon>Endopterygota</taxon>
        <taxon>Hymenoptera</taxon>
        <taxon>Apocrita</taxon>
        <taxon>Aculeata</taxon>
        <taxon>Formicoidea</taxon>
        <taxon>Formicidae</taxon>
        <taxon>Myrmicinae</taxon>
        <taxon>Cyphomyrmex</taxon>
    </lineage>
</organism>
<evidence type="ECO:0008006" key="3">
    <source>
        <dbReference type="Google" id="ProtNLM"/>
    </source>
</evidence>
<reference evidence="1 2" key="1">
    <citation type="submission" date="2016-03" db="EMBL/GenBank/DDBJ databases">
        <title>Cyphomyrmex costatus WGS genome.</title>
        <authorList>
            <person name="Nygaard S."/>
            <person name="Hu H."/>
            <person name="Boomsma J."/>
            <person name="Zhang G."/>
        </authorList>
    </citation>
    <scope>NUCLEOTIDE SEQUENCE [LARGE SCALE GENOMIC DNA]</scope>
    <source>
        <strain evidence="1">MS0001</strain>
        <tissue evidence="1">Whole body</tissue>
    </source>
</reference>
<name>A0A151IHZ9_9HYME</name>
<proteinExistence type="predicted"/>
<protein>
    <recommendedName>
        <fullName evidence="3">Nuclease HARBI1</fullName>
    </recommendedName>
</protein>
<gene>
    <name evidence="1" type="ORF">ALC62_07137</name>
</gene>